<dbReference type="InterPro" id="IPR036291">
    <property type="entry name" value="NAD(P)-bd_dom_sf"/>
</dbReference>
<dbReference type="InterPro" id="IPR033922">
    <property type="entry name" value="NAD_bind_Glu_DH"/>
</dbReference>
<dbReference type="PIRSF" id="PIRSF000185">
    <property type="entry name" value="Glu_DH"/>
    <property type="match status" value="1"/>
</dbReference>
<reference evidence="7 8" key="1">
    <citation type="journal article" date="2017" name="Infect. Genet. Evol.">
        <title>The new phylogeny of the genus Mycobacterium: The old and the news.</title>
        <authorList>
            <person name="Tortoli E."/>
            <person name="Fedrizzi T."/>
            <person name="Meehan C.J."/>
            <person name="Trovato A."/>
            <person name="Grottola A."/>
            <person name="Giacobazzi E."/>
            <person name="Serpini G.F."/>
            <person name="Tagliazucchi S."/>
            <person name="Fabio A."/>
            <person name="Bettua C."/>
            <person name="Bertorelli R."/>
            <person name="Frascaro F."/>
            <person name="De Sanctis V."/>
            <person name="Pecorari M."/>
            <person name="Jousson O."/>
            <person name="Segata N."/>
            <person name="Cirillo D.M."/>
        </authorList>
    </citation>
    <scope>NUCLEOTIDE SEQUENCE [LARGE SCALE GENOMIC DNA]</scope>
    <source>
        <strain evidence="7 8">CIP1034565</strain>
    </source>
</reference>
<proteinExistence type="inferred from homology"/>
<feature type="active site" description="Proton donor" evidence="4">
    <location>
        <position position="90"/>
    </location>
</feature>
<dbReference type="AlphaFoldDB" id="A0A2G5PG40"/>
<sequence length="410" mass="43610">MALTLPNAIDGAAGARTDNAFFEAIWHDTESPATGYVVIDRLVRGVSSGGLRMRAGCTLDEVRGLARGMTLKEGVHYEPGARYVPLGGAKGGIDFDPYSPDADAVLRRFLQAMAPIIEQRWTMGEDFGVQQATVDRILPELGVSNSIQAAYQVVDDPEAARARMSTAFSSSVDGVTLDELVGGYGVAQSALAAMRRLGIDPAQATAVIQGFGSMGGATARYLARAGVKIVGIVDVDGVIHNPDGLDVETLLLSRSAKGNVDRSRLRADDRQLDAAAWLSLPADVLVPAAISYCVTADNQDQVAARLIVEAANMPVTADAEAALTERGVLVCPDFVANSATNAWWWWAFFGDIDGSPEQSFAKIADRMTALTDGVFDVAESRDITLRAAAFELAARNLAEIEATFPTYLPR</sequence>
<dbReference type="SUPFAM" id="SSF51735">
    <property type="entry name" value="NAD(P)-binding Rossmann-fold domains"/>
    <property type="match status" value="1"/>
</dbReference>
<dbReference type="OrthoDB" id="9803297at2"/>
<evidence type="ECO:0000256" key="2">
    <source>
        <dbReference type="ARBA" id="ARBA00023002"/>
    </source>
</evidence>
<dbReference type="Pfam" id="PF02812">
    <property type="entry name" value="ELFV_dehydrog_N"/>
    <property type="match status" value="1"/>
</dbReference>
<dbReference type="PANTHER" id="PTHR11606">
    <property type="entry name" value="GLUTAMATE DEHYDROGENASE"/>
    <property type="match status" value="1"/>
</dbReference>
<feature type="domain" description="Glutamate/phenylalanine/leucine/valine/L-tryptophan dehydrogenase C-terminal" evidence="6">
    <location>
        <begin position="174"/>
        <end position="405"/>
    </location>
</feature>
<dbReference type="InterPro" id="IPR014362">
    <property type="entry name" value="Glu_DH"/>
</dbReference>
<evidence type="ECO:0000259" key="6">
    <source>
        <dbReference type="SMART" id="SM00839"/>
    </source>
</evidence>
<evidence type="ECO:0000256" key="1">
    <source>
        <dbReference type="ARBA" id="ARBA00006382"/>
    </source>
</evidence>
<feature type="site" description="Important for catalysis" evidence="5">
    <location>
        <position position="126"/>
    </location>
</feature>
<dbReference type="Gene3D" id="3.40.50.720">
    <property type="entry name" value="NAD(P)-binding Rossmann-like Domain"/>
    <property type="match status" value="1"/>
</dbReference>
<dbReference type="SUPFAM" id="SSF53223">
    <property type="entry name" value="Aminoacid dehydrogenase-like, N-terminal domain"/>
    <property type="match status" value="1"/>
</dbReference>
<evidence type="ECO:0000313" key="7">
    <source>
        <dbReference type="EMBL" id="PIB77281.1"/>
    </source>
</evidence>
<name>A0A2G5PG40_9MYCO</name>
<dbReference type="PANTHER" id="PTHR11606:SF13">
    <property type="entry name" value="GLUTAMATE DEHYDROGENASE 1, MITOCHONDRIAL"/>
    <property type="match status" value="1"/>
</dbReference>
<dbReference type="Gene3D" id="3.40.50.10860">
    <property type="entry name" value="Leucine Dehydrogenase, chain A, domain 1"/>
    <property type="match status" value="1"/>
</dbReference>
<dbReference type="EMBL" id="PDCN02000002">
    <property type="protein sequence ID" value="PIB77281.1"/>
    <property type="molecule type" value="Genomic_DNA"/>
</dbReference>
<dbReference type="PROSITE" id="PS00074">
    <property type="entry name" value="GLFV_DEHYDROGENASE"/>
    <property type="match status" value="1"/>
</dbReference>
<comment type="caution">
    <text evidence="7">The sequence shown here is derived from an EMBL/GenBank/DDBJ whole genome shotgun (WGS) entry which is preliminary data.</text>
</comment>
<organism evidence="7 8">
    <name type="scientific">Mycolicibacterium brumae</name>
    <dbReference type="NCBI Taxonomy" id="85968"/>
    <lineage>
        <taxon>Bacteria</taxon>
        <taxon>Bacillati</taxon>
        <taxon>Actinomycetota</taxon>
        <taxon>Actinomycetes</taxon>
        <taxon>Mycobacteriales</taxon>
        <taxon>Mycobacteriaceae</taxon>
        <taxon>Mycolicibacterium</taxon>
    </lineage>
</organism>
<protein>
    <recommendedName>
        <fullName evidence="3">Glutamate dehydrogenase</fullName>
    </recommendedName>
</protein>
<dbReference type="SMART" id="SM00839">
    <property type="entry name" value="ELFV_dehydrog"/>
    <property type="match status" value="1"/>
</dbReference>
<dbReference type="GO" id="GO:0004352">
    <property type="term" value="F:glutamate dehydrogenase (NAD+) activity"/>
    <property type="evidence" value="ECO:0007669"/>
    <property type="project" value="TreeGrafter"/>
</dbReference>
<dbReference type="InterPro" id="IPR006097">
    <property type="entry name" value="Glu/Leu/Phe/Val/Trp_DH_dimer"/>
</dbReference>
<dbReference type="Pfam" id="PF00208">
    <property type="entry name" value="ELFV_dehydrog"/>
    <property type="match status" value="1"/>
</dbReference>
<dbReference type="CDD" id="cd01076">
    <property type="entry name" value="NAD_bind_1_Glu_DH"/>
    <property type="match status" value="1"/>
</dbReference>
<evidence type="ECO:0000313" key="8">
    <source>
        <dbReference type="Proteomes" id="UP000230551"/>
    </source>
</evidence>
<evidence type="ECO:0000256" key="5">
    <source>
        <dbReference type="PIRSR" id="PIRSR000185-3"/>
    </source>
</evidence>
<dbReference type="STRING" id="85968.GCA_900073015_01857"/>
<accession>A0A2G5PG40</accession>
<gene>
    <name evidence="7" type="ORF">CQY22_002035</name>
</gene>
<keyword evidence="8" id="KW-1185">Reference proteome</keyword>
<keyword evidence="2 3" id="KW-0560">Oxidoreductase</keyword>
<comment type="similarity">
    <text evidence="1 3">Belongs to the Glu/Leu/Phe/Val dehydrogenases family.</text>
</comment>
<dbReference type="InterPro" id="IPR033524">
    <property type="entry name" value="Glu/Leu/Phe/Val_DH_AS"/>
</dbReference>
<dbReference type="InterPro" id="IPR046346">
    <property type="entry name" value="Aminoacid_DH-like_N_sf"/>
</dbReference>
<dbReference type="InterPro" id="IPR006096">
    <property type="entry name" value="Glu/Leu/Phe/Val/Trp_DH_C"/>
</dbReference>
<evidence type="ECO:0000256" key="4">
    <source>
        <dbReference type="PIRSR" id="PIRSR000185-1"/>
    </source>
</evidence>
<dbReference type="GO" id="GO:0006538">
    <property type="term" value="P:L-glutamate catabolic process"/>
    <property type="evidence" value="ECO:0007669"/>
    <property type="project" value="TreeGrafter"/>
</dbReference>
<evidence type="ECO:0000256" key="3">
    <source>
        <dbReference type="PIRNR" id="PIRNR000185"/>
    </source>
</evidence>
<dbReference type="Proteomes" id="UP000230551">
    <property type="component" value="Unassembled WGS sequence"/>
</dbReference>